<keyword evidence="2" id="KW-0472">Membrane</keyword>
<feature type="transmembrane region" description="Helical" evidence="2">
    <location>
        <begin position="230"/>
        <end position="255"/>
    </location>
</feature>
<evidence type="ECO:0000256" key="1">
    <source>
        <dbReference type="SAM" id="MobiDB-lite"/>
    </source>
</evidence>
<gene>
    <name evidence="5" type="primary">LOC106162098</name>
</gene>
<dbReference type="AlphaFoldDB" id="A0A1S3I8W0"/>
<feature type="signal peptide" evidence="3">
    <location>
        <begin position="1"/>
        <end position="26"/>
    </location>
</feature>
<protein>
    <submittedName>
        <fullName evidence="5">Uncharacterized protein LOC106162098</fullName>
    </submittedName>
</protein>
<keyword evidence="4" id="KW-1185">Reference proteome</keyword>
<dbReference type="InParanoid" id="A0A1S3I8W0"/>
<accession>A0A1S3I8W0</accession>
<name>A0A1S3I8W0_LINAN</name>
<evidence type="ECO:0000256" key="2">
    <source>
        <dbReference type="SAM" id="Phobius"/>
    </source>
</evidence>
<keyword evidence="2" id="KW-1133">Transmembrane helix</keyword>
<feature type="compositionally biased region" description="Basic and acidic residues" evidence="1">
    <location>
        <begin position="189"/>
        <end position="199"/>
    </location>
</feature>
<keyword evidence="2" id="KW-0812">Transmembrane</keyword>
<proteinExistence type="predicted"/>
<feature type="region of interest" description="Disordered" evidence="1">
    <location>
        <begin position="165"/>
        <end position="223"/>
    </location>
</feature>
<dbReference type="KEGG" id="lak:106162098"/>
<organism evidence="4 5">
    <name type="scientific">Lingula anatina</name>
    <name type="common">Brachiopod</name>
    <name type="synonym">Lingula unguis</name>
    <dbReference type="NCBI Taxonomy" id="7574"/>
    <lineage>
        <taxon>Eukaryota</taxon>
        <taxon>Metazoa</taxon>
        <taxon>Spiralia</taxon>
        <taxon>Lophotrochozoa</taxon>
        <taxon>Brachiopoda</taxon>
        <taxon>Linguliformea</taxon>
        <taxon>Lingulata</taxon>
        <taxon>Lingulida</taxon>
        <taxon>Linguloidea</taxon>
        <taxon>Lingulidae</taxon>
        <taxon>Lingula</taxon>
    </lineage>
</organism>
<dbReference type="RefSeq" id="XP_013394687.1">
    <property type="nucleotide sequence ID" value="XM_013539233.1"/>
</dbReference>
<evidence type="ECO:0000313" key="4">
    <source>
        <dbReference type="Proteomes" id="UP000085678"/>
    </source>
</evidence>
<sequence length="265" mass="29682">MEAIKECIYISLLVLISTMMPRVTECFQSLQATNSCISLNKRYLPALTNNLSPEYIKTSEELKNQIRDAGYDSTHYIEFYESYGGTLLAYVKIRVTKIGEEDSMEEDLKKATLNVLSVNNSCDCEVCKKWSGWYPCPQVNHPGGESRCSLNLCIPRKCRPEMKVNSTGNSITKKTDDCPTRPMTNITNRDQKGEDKDSNTHGADNSWTTPKTNTSNTEYKTPAPQDHSSVLGLGIFAAISVALLIIVICIGCAMYRRIHRSYCCS</sequence>
<feature type="compositionally biased region" description="Polar residues" evidence="1">
    <location>
        <begin position="200"/>
        <end position="219"/>
    </location>
</feature>
<dbReference type="GeneID" id="106162098"/>
<reference evidence="5" key="2">
    <citation type="submission" date="2025-08" db="UniProtKB">
        <authorList>
            <consortium name="RefSeq"/>
        </authorList>
    </citation>
    <scope>IDENTIFICATION</scope>
</reference>
<evidence type="ECO:0000256" key="3">
    <source>
        <dbReference type="SAM" id="SignalP"/>
    </source>
</evidence>
<evidence type="ECO:0000313" key="5">
    <source>
        <dbReference type="RefSeq" id="XP_013394687.1"/>
    </source>
</evidence>
<feature type="chain" id="PRO_5010310090" evidence="3">
    <location>
        <begin position="27"/>
        <end position="265"/>
    </location>
</feature>
<keyword evidence="3" id="KW-0732">Signal</keyword>
<dbReference type="Proteomes" id="UP000085678">
    <property type="component" value="Unplaced"/>
</dbReference>
<reference evidence="5" key="1">
    <citation type="journal article" date="2015" name="Nat. Commun.">
        <title>The Lingula genome provides insights into brachiopod evolution and the origin of phosphate biomineralization.</title>
        <authorList>
            <person name="Luo Y.J."/>
            <person name="Takeuchi T."/>
            <person name="Koyanagi R."/>
            <person name="Yamada L."/>
            <person name="Kanda M."/>
            <person name="Khalturina M."/>
            <person name="Fujie M."/>
            <person name="Yamasaki S.I."/>
            <person name="Endo K."/>
            <person name="Satoh N."/>
        </authorList>
    </citation>
    <scope>NUCLEOTIDE SEQUENCE</scope>
</reference>